<dbReference type="EMBL" id="JQGA01000443">
    <property type="protein sequence ID" value="KGO75681.1"/>
    <property type="molecule type" value="Genomic_DNA"/>
</dbReference>
<proteinExistence type="predicted"/>
<dbReference type="Proteomes" id="UP000030104">
    <property type="component" value="Unassembled WGS sequence"/>
</dbReference>
<protein>
    <submittedName>
        <fullName evidence="2">Uncharacterized protein</fullName>
    </submittedName>
</protein>
<feature type="compositionally biased region" description="Basic and acidic residues" evidence="1">
    <location>
        <begin position="200"/>
        <end position="211"/>
    </location>
</feature>
<evidence type="ECO:0000313" key="2">
    <source>
        <dbReference type="EMBL" id="KGO75681.1"/>
    </source>
</evidence>
<gene>
    <name evidence="2" type="ORF">PITC_030330</name>
</gene>
<name>A0A0A2L948_PENIT</name>
<keyword evidence="3" id="KW-1185">Reference proteome</keyword>
<sequence>MSSPAATKMSLFPGISATETKLLALAQVCVKNDKIDYDKLALNAGIKASSAQTLYRNAKRKLDKLYGDDNADADGSSGLTDLSPEDTPSKRGKSNARASRTPKAPKTPKTPKTPKATKTPKGGKATIKSEEDEDQVSVKLEFGPTTTESAANLAEDSSRETAVAEPADELAAEPVIEPVIEPVAEYSAQPAATAEGINLKTEKDEEGNDKADENDEAALDMAVNQHLPESPLPDEEDDTYKQDEVEEDDQHED</sequence>
<accession>A0A0A2L948</accession>
<dbReference type="PhylomeDB" id="A0A0A2L948"/>
<feature type="compositionally biased region" description="Low complexity" evidence="1">
    <location>
        <begin position="113"/>
        <end position="126"/>
    </location>
</feature>
<comment type="caution">
    <text evidence="2">The sequence shown here is derived from an EMBL/GenBank/DDBJ whole genome shotgun (WGS) entry which is preliminary data.</text>
</comment>
<dbReference type="OMA" id="HNVNEEG"/>
<feature type="compositionally biased region" description="Acidic residues" evidence="1">
    <location>
        <begin position="232"/>
        <end position="253"/>
    </location>
</feature>
<evidence type="ECO:0000256" key="1">
    <source>
        <dbReference type="SAM" id="MobiDB-lite"/>
    </source>
</evidence>
<dbReference type="OrthoDB" id="5403747at2759"/>
<dbReference type="STRING" id="40296.A0A0A2L948"/>
<organism evidence="2 3">
    <name type="scientific">Penicillium italicum</name>
    <name type="common">Blue mold</name>
    <dbReference type="NCBI Taxonomy" id="40296"/>
    <lineage>
        <taxon>Eukaryota</taxon>
        <taxon>Fungi</taxon>
        <taxon>Dikarya</taxon>
        <taxon>Ascomycota</taxon>
        <taxon>Pezizomycotina</taxon>
        <taxon>Eurotiomycetes</taxon>
        <taxon>Eurotiomycetidae</taxon>
        <taxon>Eurotiales</taxon>
        <taxon>Aspergillaceae</taxon>
        <taxon>Penicillium</taxon>
    </lineage>
</organism>
<evidence type="ECO:0000313" key="3">
    <source>
        <dbReference type="Proteomes" id="UP000030104"/>
    </source>
</evidence>
<feature type="region of interest" description="Disordered" evidence="1">
    <location>
        <begin position="187"/>
        <end position="253"/>
    </location>
</feature>
<dbReference type="HOGENOM" id="CLU_1200190_0_0_1"/>
<feature type="region of interest" description="Disordered" evidence="1">
    <location>
        <begin position="65"/>
        <end position="173"/>
    </location>
</feature>
<reference evidence="2 3" key="1">
    <citation type="journal article" date="2015" name="Mol. Plant Microbe Interact.">
        <title>Genome, transcriptome, and functional analyses of Penicillium expansum provide new insights into secondary metabolism and pathogenicity.</title>
        <authorList>
            <person name="Ballester A.R."/>
            <person name="Marcet-Houben M."/>
            <person name="Levin E."/>
            <person name="Sela N."/>
            <person name="Selma-Lazaro C."/>
            <person name="Carmona L."/>
            <person name="Wisniewski M."/>
            <person name="Droby S."/>
            <person name="Gonzalez-Candelas L."/>
            <person name="Gabaldon T."/>
        </authorList>
    </citation>
    <scope>NUCLEOTIDE SEQUENCE [LARGE SCALE GENOMIC DNA]</scope>
    <source>
        <strain evidence="2 3">PHI-1</strain>
    </source>
</reference>
<dbReference type="AlphaFoldDB" id="A0A0A2L948"/>